<feature type="chain" id="PRO_5046558510" evidence="2">
    <location>
        <begin position="30"/>
        <end position="192"/>
    </location>
</feature>
<dbReference type="EMBL" id="JBHUEQ010000004">
    <property type="protein sequence ID" value="MFD1744740.1"/>
    <property type="molecule type" value="Genomic_DNA"/>
</dbReference>
<dbReference type="PANTHER" id="PTHR36504:SF1">
    <property type="entry name" value="LIPOPOLYSACCHARIDE EXPORT SYSTEM PROTEIN LPTA"/>
    <property type="match status" value="1"/>
</dbReference>
<evidence type="ECO:0000259" key="3">
    <source>
        <dbReference type="Pfam" id="PF03968"/>
    </source>
</evidence>
<gene>
    <name evidence="4" type="ORF">ACFSE1_04625</name>
</gene>
<accession>A0ABW4LZX5</accession>
<keyword evidence="5" id="KW-1185">Reference proteome</keyword>
<keyword evidence="1 2" id="KW-0732">Signal</keyword>
<evidence type="ECO:0000256" key="1">
    <source>
        <dbReference type="ARBA" id="ARBA00022729"/>
    </source>
</evidence>
<dbReference type="InterPro" id="IPR005653">
    <property type="entry name" value="OstA-like_N"/>
</dbReference>
<feature type="signal peptide" evidence="2">
    <location>
        <begin position="1"/>
        <end position="29"/>
    </location>
</feature>
<dbReference type="InterPro" id="IPR052037">
    <property type="entry name" value="LPS_export_LptA"/>
</dbReference>
<comment type="caution">
    <text evidence="4">The sequence shown here is derived from an EMBL/GenBank/DDBJ whole genome shotgun (WGS) entry which is preliminary data.</text>
</comment>
<proteinExistence type="predicted"/>
<dbReference type="Pfam" id="PF03968">
    <property type="entry name" value="LptD_N"/>
    <property type="match status" value="1"/>
</dbReference>
<evidence type="ECO:0000313" key="5">
    <source>
        <dbReference type="Proteomes" id="UP001597322"/>
    </source>
</evidence>
<name>A0ABW4LZX5_9HYPH</name>
<sequence>MIIRRLHSIRLLSWFAGMAVASLATVASAQSTTKQMDGMKLSNDKPIQIQSDQLEIKDQEKKAFFTGNVEVVQGTTTMKAAKMTVLYKGDAAGSGSGGGSSMTSGQQDIDKIFVSGKVFLNSGTQTATGDEGEYDMASQMFTLTGSKVVLTDGPNVLTGCKLIVHVDTGEAKLDNCGKRIEIMLDPKSKPKQ</sequence>
<evidence type="ECO:0000313" key="4">
    <source>
        <dbReference type="EMBL" id="MFD1744740.1"/>
    </source>
</evidence>
<dbReference type="Proteomes" id="UP001597322">
    <property type="component" value="Unassembled WGS sequence"/>
</dbReference>
<organism evidence="4 5">
    <name type="scientific">Rhizobium helianthi</name>
    <dbReference type="NCBI Taxonomy" id="1132695"/>
    <lineage>
        <taxon>Bacteria</taxon>
        <taxon>Pseudomonadati</taxon>
        <taxon>Pseudomonadota</taxon>
        <taxon>Alphaproteobacteria</taxon>
        <taxon>Hyphomicrobiales</taxon>
        <taxon>Rhizobiaceae</taxon>
        <taxon>Rhizobium/Agrobacterium group</taxon>
        <taxon>Rhizobium</taxon>
    </lineage>
</organism>
<protein>
    <submittedName>
        <fullName evidence="4">LptA/OstA family protein</fullName>
    </submittedName>
</protein>
<evidence type="ECO:0000256" key="2">
    <source>
        <dbReference type="SAM" id="SignalP"/>
    </source>
</evidence>
<reference evidence="5" key="1">
    <citation type="journal article" date="2019" name="Int. J. Syst. Evol. Microbiol.">
        <title>The Global Catalogue of Microorganisms (GCM) 10K type strain sequencing project: providing services to taxonomists for standard genome sequencing and annotation.</title>
        <authorList>
            <consortium name="The Broad Institute Genomics Platform"/>
            <consortium name="The Broad Institute Genome Sequencing Center for Infectious Disease"/>
            <person name="Wu L."/>
            <person name="Ma J."/>
        </authorList>
    </citation>
    <scope>NUCLEOTIDE SEQUENCE [LARGE SCALE GENOMIC DNA]</scope>
    <source>
        <strain evidence="5">CG52</strain>
    </source>
</reference>
<dbReference type="Gene3D" id="2.60.450.10">
    <property type="entry name" value="Lipopolysaccharide (LPS) transport protein A like domain"/>
    <property type="match status" value="1"/>
</dbReference>
<dbReference type="RefSeq" id="WP_377397073.1">
    <property type="nucleotide sequence ID" value="NZ_JBHUEQ010000004.1"/>
</dbReference>
<feature type="domain" description="Organic solvent tolerance-like N-terminal" evidence="3">
    <location>
        <begin position="48"/>
        <end position="169"/>
    </location>
</feature>
<dbReference type="PANTHER" id="PTHR36504">
    <property type="entry name" value="LIPOPOLYSACCHARIDE EXPORT SYSTEM PROTEIN LPTA"/>
    <property type="match status" value="1"/>
</dbReference>